<organism evidence="3 4">
    <name type="scientific">Nocardiopsis terrae</name>
    <dbReference type="NCBI Taxonomy" id="372655"/>
    <lineage>
        <taxon>Bacteria</taxon>
        <taxon>Bacillati</taxon>
        <taxon>Actinomycetota</taxon>
        <taxon>Actinomycetes</taxon>
        <taxon>Streptosporangiales</taxon>
        <taxon>Nocardiopsidaceae</taxon>
        <taxon>Nocardiopsis</taxon>
    </lineage>
</organism>
<accession>A0ABR9HG63</accession>
<keyword evidence="2" id="KW-0812">Transmembrane</keyword>
<gene>
    <name evidence="3" type="ORF">H4W79_002130</name>
</gene>
<dbReference type="EMBL" id="JADBDY010000001">
    <property type="protein sequence ID" value="MBE1457916.1"/>
    <property type="molecule type" value="Genomic_DNA"/>
</dbReference>
<evidence type="ECO:0000313" key="3">
    <source>
        <dbReference type="EMBL" id="MBE1457916.1"/>
    </source>
</evidence>
<keyword evidence="2" id="KW-0472">Membrane</keyword>
<name>A0ABR9HG63_9ACTN</name>
<sequence>MDSTVLVALITGIVTAVSTLGATALAAYRAEAVERWRAEHALKREREWRERERVRARAGEVRTRLEEVRRAVLQLDISMRHIAQLRVHGPPKQGDDDLPEQVRQARTHLYEAVVAVERMRDVLPADRQGPVDELREAVDRVFSHVQARAGRGGADQVHRNLTAGLRVLSEAVVAEAALGAAPGGGALTGGAAGAGQLGEGSR</sequence>
<evidence type="ECO:0008006" key="5">
    <source>
        <dbReference type="Google" id="ProtNLM"/>
    </source>
</evidence>
<protein>
    <recommendedName>
        <fullName evidence="5">Secreted protein</fullName>
    </recommendedName>
</protein>
<evidence type="ECO:0000313" key="4">
    <source>
        <dbReference type="Proteomes" id="UP000598217"/>
    </source>
</evidence>
<evidence type="ECO:0000256" key="2">
    <source>
        <dbReference type="SAM" id="Phobius"/>
    </source>
</evidence>
<feature type="transmembrane region" description="Helical" evidence="2">
    <location>
        <begin position="6"/>
        <end position="28"/>
    </location>
</feature>
<feature type="region of interest" description="Disordered" evidence="1">
    <location>
        <begin position="183"/>
        <end position="202"/>
    </location>
</feature>
<dbReference type="Proteomes" id="UP000598217">
    <property type="component" value="Unassembled WGS sequence"/>
</dbReference>
<proteinExistence type="predicted"/>
<evidence type="ECO:0000256" key="1">
    <source>
        <dbReference type="SAM" id="MobiDB-lite"/>
    </source>
</evidence>
<keyword evidence="2" id="KW-1133">Transmembrane helix</keyword>
<reference evidence="3 4" key="1">
    <citation type="submission" date="2020-10" db="EMBL/GenBank/DDBJ databases">
        <title>Sequencing the genomes of 1000 actinobacteria strains.</title>
        <authorList>
            <person name="Klenk H.-P."/>
        </authorList>
    </citation>
    <scope>NUCLEOTIDE SEQUENCE [LARGE SCALE GENOMIC DNA]</scope>
    <source>
        <strain evidence="3 4">DSM 45157</strain>
    </source>
</reference>
<comment type="caution">
    <text evidence="3">The sequence shown here is derived from an EMBL/GenBank/DDBJ whole genome shotgun (WGS) entry which is preliminary data.</text>
</comment>
<keyword evidence="4" id="KW-1185">Reference proteome</keyword>